<dbReference type="Proteomes" id="UP001396334">
    <property type="component" value="Unassembled WGS sequence"/>
</dbReference>
<proteinExistence type="predicted"/>
<accession>A0ABR2REB2</accession>
<sequence>MRSRFVIFQAEPKLEMVHECHNDYDVGQQLELANASDSALRSREIEFVVHANVENPGCATTNCEQGRAEQDTSESIRSIEDEQMELDEDVVMVGDAEVRGEVNVQATKTKISRVFPALIPGSNTKLPRKIALVSRVSTLVSELDHAKELATSNNSSLSQHGGPVQWQDNVVFSHPNGGRTQV</sequence>
<organism evidence="1 2">
    <name type="scientific">Hibiscus sabdariffa</name>
    <name type="common">roselle</name>
    <dbReference type="NCBI Taxonomy" id="183260"/>
    <lineage>
        <taxon>Eukaryota</taxon>
        <taxon>Viridiplantae</taxon>
        <taxon>Streptophyta</taxon>
        <taxon>Embryophyta</taxon>
        <taxon>Tracheophyta</taxon>
        <taxon>Spermatophyta</taxon>
        <taxon>Magnoliopsida</taxon>
        <taxon>eudicotyledons</taxon>
        <taxon>Gunneridae</taxon>
        <taxon>Pentapetalae</taxon>
        <taxon>rosids</taxon>
        <taxon>malvids</taxon>
        <taxon>Malvales</taxon>
        <taxon>Malvaceae</taxon>
        <taxon>Malvoideae</taxon>
        <taxon>Hibiscus</taxon>
    </lineage>
</organism>
<reference evidence="1 2" key="1">
    <citation type="journal article" date="2024" name="G3 (Bethesda)">
        <title>Genome assembly of Hibiscus sabdariffa L. provides insights into metabolisms of medicinal natural products.</title>
        <authorList>
            <person name="Kim T."/>
        </authorList>
    </citation>
    <scope>NUCLEOTIDE SEQUENCE [LARGE SCALE GENOMIC DNA]</scope>
    <source>
        <strain evidence="1">TK-2024</strain>
        <tissue evidence="1">Old leaves</tissue>
    </source>
</reference>
<comment type="caution">
    <text evidence="1">The sequence shown here is derived from an EMBL/GenBank/DDBJ whole genome shotgun (WGS) entry which is preliminary data.</text>
</comment>
<gene>
    <name evidence="1" type="ORF">V6N11_044076</name>
</gene>
<keyword evidence="2" id="KW-1185">Reference proteome</keyword>
<evidence type="ECO:0000313" key="2">
    <source>
        <dbReference type="Proteomes" id="UP001396334"/>
    </source>
</evidence>
<name>A0ABR2REB2_9ROSI</name>
<evidence type="ECO:0000313" key="1">
    <source>
        <dbReference type="EMBL" id="KAK9011222.1"/>
    </source>
</evidence>
<protein>
    <submittedName>
        <fullName evidence="1">Uncharacterized protein</fullName>
    </submittedName>
</protein>
<dbReference type="EMBL" id="JBBPBN010000023">
    <property type="protein sequence ID" value="KAK9011222.1"/>
    <property type="molecule type" value="Genomic_DNA"/>
</dbReference>